<dbReference type="FunFam" id="2.60.120.260:FF:000016">
    <property type="entry name" value="Contactin-associated protein-like 4 isoform 1"/>
    <property type="match status" value="1"/>
</dbReference>
<dbReference type="PANTHER" id="PTHR24543:SF335">
    <property type="entry name" value="EGF-LIKE REPEAT AND DISCOIDIN I-LIKE DOMAIN-CONTAINING PROTEIN 3"/>
    <property type="match status" value="1"/>
</dbReference>
<dbReference type="InterPro" id="IPR013783">
    <property type="entry name" value="Ig-like_fold"/>
</dbReference>
<dbReference type="Gene3D" id="2.60.40.10">
    <property type="entry name" value="Immunoglobulins"/>
    <property type="match status" value="2"/>
</dbReference>
<feature type="domain" description="Fibronectin type-III" evidence="3">
    <location>
        <begin position="265"/>
        <end position="359"/>
    </location>
</feature>
<dbReference type="PANTHER" id="PTHR24543">
    <property type="entry name" value="MULTICOPPER OXIDASE-RELATED"/>
    <property type="match status" value="1"/>
</dbReference>
<gene>
    <name evidence="5" type="primary">LOC116287158</name>
</gene>
<dbReference type="SUPFAM" id="SSF49785">
    <property type="entry name" value="Galactose-binding domain-like"/>
    <property type="match status" value="1"/>
</dbReference>
<evidence type="ECO:0000313" key="4">
    <source>
        <dbReference type="Proteomes" id="UP000515163"/>
    </source>
</evidence>
<dbReference type="InterPro" id="IPR000421">
    <property type="entry name" value="FA58C"/>
</dbReference>
<reference evidence="5" key="1">
    <citation type="submission" date="2025-08" db="UniProtKB">
        <authorList>
            <consortium name="RefSeq"/>
        </authorList>
    </citation>
    <scope>IDENTIFICATION</scope>
    <source>
        <tissue evidence="5">Tentacle</tissue>
    </source>
</reference>
<feature type="domain" description="F5/8 type C" evidence="2">
    <location>
        <begin position="24"/>
        <end position="171"/>
    </location>
</feature>
<feature type="signal peptide" evidence="1">
    <location>
        <begin position="1"/>
        <end position="17"/>
    </location>
</feature>
<organism evidence="4 5">
    <name type="scientific">Actinia tenebrosa</name>
    <name type="common">Australian red waratah sea anemone</name>
    <dbReference type="NCBI Taxonomy" id="6105"/>
    <lineage>
        <taxon>Eukaryota</taxon>
        <taxon>Metazoa</taxon>
        <taxon>Cnidaria</taxon>
        <taxon>Anthozoa</taxon>
        <taxon>Hexacorallia</taxon>
        <taxon>Actiniaria</taxon>
        <taxon>Actiniidae</taxon>
        <taxon>Actinia</taxon>
    </lineage>
</organism>
<dbReference type="Pfam" id="PF00041">
    <property type="entry name" value="fn3"/>
    <property type="match status" value="2"/>
</dbReference>
<feature type="non-terminal residue" evidence="5">
    <location>
        <position position="359"/>
    </location>
</feature>
<dbReference type="OrthoDB" id="5988052at2759"/>
<dbReference type="SMART" id="SM00060">
    <property type="entry name" value="FN3"/>
    <property type="match status" value="2"/>
</dbReference>
<name>A0A6P8H2L7_ACTTE</name>
<evidence type="ECO:0000313" key="5">
    <source>
        <dbReference type="RefSeq" id="XP_031549661.1"/>
    </source>
</evidence>
<feature type="chain" id="PRO_5028444829" evidence="1">
    <location>
        <begin position="18"/>
        <end position="359"/>
    </location>
</feature>
<protein>
    <submittedName>
        <fullName evidence="5">Down syndrome cell adhesion molecule-like protein 1 homolog</fullName>
    </submittedName>
</protein>
<dbReference type="Pfam" id="PF00754">
    <property type="entry name" value="F5_F8_type_C"/>
    <property type="match status" value="1"/>
</dbReference>
<dbReference type="RefSeq" id="XP_031549661.1">
    <property type="nucleotide sequence ID" value="XM_031693801.1"/>
</dbReference>
<dbReference type="InterPro" id="IPR008979">
    <property type="entry name" value="Galactose-bd-like_sf"/>
</dbReference>
<dbReference type="InterPro" id="IPR036116">
    <property type="entry name" value="FN3_sf"/>
</dbReference>
<dbReference type="KEGG" id="aten:116287158"/>
<accession>A0A6P8H2L7</accession>
<dbReference type="GeneID" id="116287158"/>
<evidence type="ECO:0000259" key="2">
    <source>
        <dbReference type="PROSITE" id="PS50022"/>
    </source>
</evidence>
<dbReference type="Gene3D" id="2.60.120.260">
    <property type="entry name" value="Galactose-binding domain-like"/>
    <property type="match status" value="1"/>
</dbReference>
<evidence type="ECO:0000259" key="3">
    <source>
        <dbReference type="PROSITE" id="PS50853"/>
    </source>
</evidence>
<dbReference type="PROSITE" id="PS50853">
    <property type="entry name" value="FN3"/>
    <property type="match status" value="2"/>
</dbReference>
<dbReference type="SUPFAM" id="SSF49265">
    <property type="entry name" value="Fibronectin type III"/>
    <property type="match status" value="1"/>
</dbReference>
<dbReference type="PROSITE" id="PS50022">
    <property type="entry name" value="FA58C_3"/>
    <property type="match status" value="1"/>
</dbReference>
<dbReference type="SMART" id="SM00231">
    <property type="entry name" value="FA58C"/>
    <property type="match status" value="1"/>
</dbReference>
<feature type="domain" description="Fibronectin type-III" evidence="3">
    <location>
        <begin position="169"/>
        <end position="260"/>
    </location>
</feature>
<dbReference type="InParanoid" id="A0A6P8H2L7"/>
<dbReference type="Proteomes" id="UP000515163">
    <property type="component" value="Unplaced"/>
</dbReference>
<sequence>MLLLALFCGISLQKVSGSQPITGCDRNSVGIQYRSVIPDSSLTASSFFNIYFAPQHGRLHDAYGWSPITEYNERDYLQIDLGGLTEVCGVATQGCGNNNEWVTKYKLHFSKRGAIWDTYQENGTEKIFQGNSDMSTVEIRCLQNLQSARYIRFVPTAFHTYKTMRVEVFTSYLDGPKIIPHQRSLQLTWRIMDNITVVSYLMEFKNKSRIESLILPNDTMEYNLTNLQPYTEYSVRLKGMLTSDGAGVWSNWINAKTAAAVPECSPVITNIQAISSTSISMAWQQDPTCLNGILRGYIIQYSLLDNSTVQSINITDDRLSTSRNVSGLRKYTIYSFRILAYTIGEGPLSNASVIRTAED</sequence>
<proteinExistence type="predicted"/>
<evidence type="ECO:0000256" key="1">
    <source>
        <dbReference type="SAM" id="SignalP"/>
    </source>
</evidence>
<dbReference type="CDD" id="cd00057">
    <property type="entry name" value="FA58C"/>
    <property type="match status" value="1"/>
</dbReference>
<keyword evidence="1" id="KW-0732">Signal</keyword>
<dbReference type="PROSITE" id="PS01285">
    <property type="entry name" value="FA58C_1"/>
    <property type="match status" value="1"/>
</dbReference>
<dbReference type="AlphaFoldDB" id="A0A6P8H2L7"/>
<dbReference type="CDD" id="cd00063">
    <property type="entry name" value="FN3"/>
    <property type="match status" value="2"/>
</dbReference>
<keyword evidence="4" id="KW-1185">Reference proteome</keyword>
<dbReference type="InterPro" id="IPR003961">
    <property type="entry name" value="FN3_dom"/>
</dbReference>